<keyword evidence="1" id="KW-0472">Membrane</keyword>
<feature type="transmembrane region" description="Helical" evidence="1">
    <location>
        <begin position="5"/>
        <end position="23"/>
    </location>
</feature>
<evidence type="ECO:0000313" key="2">
    <source>
        <dbReference type="EMBL" id="SHE97130.1"/>
    </source>
</evidence>
<dbReference type="EMBL" id="FQVM01000021">
    <property type="protein sequence ID" value="SHE97130.1"/>
    <property type="molecule type" value="Genomic_DNA"/>
</dbReference>
<sequence length="113" mass="12635">MRKTISLIGILLFIVILIQSYMIGFNNDLIESREIVSYIGILISIIVLIGSILLLIKNNIISLILSIILYAIGGIIGIINSEIYSYLRVWGIILCSFAAILGYDLGKKKKRTY</sequence>
<feature type="transmembrane region" description="Helical" evidence="1">
    <location>
        <begin position="35"/>
        <end position="56"/>
    </location>
</feature>
<dbReference type="Proteomes" id="UP000184035">
    <property type="component" value="Unassembled WGS sequence"/>
</dbReference>
<keyword evidence="1" id="KW-0812">Transmembrane</keyword>
<accession>A0A1M4XUQ7</accession>
<proteinExistence type="predicted"/>
<evidence type="ECO:0000313" key="3">
    <source>
        <dbReference type="Proteomes" id="UP000184035"/>
    </source>
</evidence>
<dbReference type="STRING" id="1533.SAMN05443638_12116"/>
<name>A0A1M4XUQ7_9CLOT</name>
<keyword evidence="3" id="KW-1185">Reference proteome</keyword>
<dbReference type="RefSeq" id="WP_072896842.1">
    <property type="nucleotide sequence ID" value="NZ_FQVM01000021.1"/>
</dbReference>
<dbReference type="AlphaFoldDB" id="A0A1M4XUQ7"/>
<protein>
    <submittedName>
        <fullName evidence="2">Uncharacterized protein</fullName>
    </submittedName>
</protein>
<evidence type="ECO:0000256" key="1">
    <source>
        <dbReference type="SAM" id="Phobius"/>
    </source>
</evidence>
<feature type="transmembrane region" description="Helical" evidence="1">
    <location>
        <begin position="63"/>
        <end position="81"/>
    </location>
</feature>
<reference evidence="2 3" key="1">
    <citation type="submission" date="2016-11" db="EMBL/GenBank/DDBJ databases">
        <authorList>
            <person name="Jaros S."/>
            <person name="Januszkiewicz K."/>
            <person name="Wedrychowicz H."/>
        </authorList>
    </citation>
    <scope>NUCLEOTIDE SEQUENCE [LARGE SCALE GENOMIC DNA]</scope>
    <source>
        <strain evidence="2 3">DSM 2631</strain>
    </source>
</reference>
<gene>
    <name evidence="2" type="ORF">SAMN05443638_12116</name>
</gene>
<keyword evidence="1" id="KW-1133">Transmembrane helix</keyword>
<organism evidence="2 3">
    <name type="scientific">Clostridium fallax</name>
    <dbReference type="NCBI Taxonomy" id="1533"/>
    <lineage>
        <taxon>Bacteria</taxon>
        <taxon>Bacillati</taxon>
        <taxon>Bacillota</taxon>
        <taxon>Clostridia</taxon>
        <taxon>Eubacteriales</taxon>
        <taxon>Clostridiaceae</taxon>
        <taxon>Clostridium</taxon>
    </lineage>
</organism>
<feature type="transmembrane region" description="Helical" evidence="1">
    <location>
        <begin position="87"/>
        <end position="106"/>
    </location>
</feature>